<reference evidence="2 3" key="1">
    <citation type="submission" date="2018-08" db="EMBL/GenBank/DDBJ databases">
        <title>A genome reference for cultivated species of the human gut microbiota.</title>
        <authorList>
            <person name="Zou Y."/>
            <person name="Xue W."/>
            <person name="Luo G."/>
        </authorList>
    </citation>
    <scope>NUCLEOTIDE SEQUENCE [LARGE SCALE GENOMIC DNA]</scope>
    <source>
        <strain evidence="2 3">TM09-12</strain>
    </source>
</reference>
<name>A0A374P4D1_9FIRM</name>
<dbReference type="RefSeq" id="WP_117631879.1">
    <property type="nucleotide sequence ID" value="NZ_QSON01000008.1"/>
</dbReference>
<dbReference type="Pfam" id="PF12323">
    <property type="entry name" value="HTH_OrfB_IS605"/>
    <property type="match status" value="1"/>
</dbReference>
<accession>A0A374P4D1</accession>
<gene>
    <name evidence="2" type="ORF">DXD79_17795</name>
</gene>
<protein>
    <recommendedName>
        <fullName evidence="1">Transposase putative helix-turn-helix domain-containing protein</fullName>
    </recommendedName>
</protein>
<evidence type="ECO:0000313" key="2">
    <source>
        <dbReference type="EMBL" id="RGJ02040.1"/>
    </source>
</evidence>
<evidence type="ECO:0000313" key="3">
    <source>
        <dbReference type="Proteomes" id="UP000263014"/>
    </source>
</evidence>
<evidence type="ECO:0000259" key="1">
    <source>
        <dbReference type="Pfam" id="PF12323"/>
    </source>
</evidence>
<feature type="domain" description="Transposase putative helix-turn-helix" evidence="1">
    <location>
        <begin position="1"/>
        <end position="34"/>
    </location>
</feature>
<dbReference type="InterPro" id="IPR021027">
    <property type="entry name" value="Transposase_put_HTH"/>
</dbReference>
<dbReference type="Proteomes" id="UP000263014">
    <property type="component" value="Unassembled WGS sequence"/>
</dbReference>
<organism evidence="2 3">
    <name type="scientific">Hungatella hathewayi</name>
    <dbReference type="NCBI Taxonomy" id="154046"/>
    <lineage>
        <taxon>Bacteria</taxon>
        <taxon>Bacillati</taxon>
        <taxon>Bacillota</taxon>
        <taxon>Clostridia</taxon>
        <taxon>Lachnospirales</taxon>
        <taxon>Lachnospiraceae</taxon>
        <taxon>Hungatella</taxon>
    </lineage>
</organism>
<sequence length="100" mass="11315">MKSITITAKVKLYPTSEQMIILNKTLSVIRDVLNFVSAFVFGQEGIRYLELNHALYYPVRQQFGLRSQMTQSVFKTVLATCKSPCPAQAPADMWNKISKA</sequence>
<proteinExistence type="predicted"/>
<comment type="caution">
    <text evidence="2">The sequence shown here is derived from an EMBL/GenBank/DDBJ whole genome shotgun (WGS) entry which is preliminary data.</text>
</comment>
<dbReference type="AlphaFoldDB" id="A0A374P4D1"/>
<dbReference type="EMBL" id="QSON01000008">
    <property type="protein sequence ID" value="RGJ02040.1"/>
    <property type="molecule type" value="Genomic_DNA"/>
</dbReference>